<dbReference type="AlphaFoldDB" id="A0A418MV15"/>
<dbReference type="RefSeq" id="WP_119576155.1">
    <property type="nucleotide sequence ID" value="NZ_QXEC01000011.1"/>
</dbReference>
<dbReference type="GO" id="GO:0005385">
    <property type="term" value="F:zinc ion transmembrane transporter activity"/>
    <property type="evidence" value="ECO:0007669"/>
    <property type="project" value="TreeGrafter"/>
</dbReference>
<feature type="transmembrane region" description="Helical" evidence="8">
    <location>
        <begin position="185"/>
        <end position="204"/>
    </location>
</feature>
<feature type="transmembrane region" description="Helical" evidence="8">
    <location>
        <begin position="122"/>
        <end position="145"/>
    </location>
</feature>
<evidence type="ECO:0000256" key="2">
    <source>
        <dbReference type="ARBA" id="ARBA00008873"/>
    </source>
</evidence>
<evidence type="ECO:0000256" key="5">
    <source>
        <dbReference type="ARBA" id="ARBA00022989"/>
    </source>
</evidence>
<dbReference type="InterPro" id="IPR058533">
    <property type="entry name" value="Cation_efflux_TM"/>
</dbReference>
<dbReference type="SUPFAM" id="SSF160240">
    <property type="entry name" value="Cation efflux protein cytoplasmic domain-like"/>
    <property type="match status" value="1"/>
</dbReference>
<evidence type="ECO:0000256" key="6">
    <source>
        <dbReference type="ARBA" id="ARBA00023065"/>
    </source>
</evidence>
<evidence type="ECO:0000256" key="3">
    <source>
        <dbReference type="ARBA" id="ARBA00022448"/>
    </source>
</evidence>
<reference evidence="11 12" key="1">
    <citation type="submission" date="2018-08" db="EMBL/GenBank/DDBJ databases">
        <title>Jishengella sp. nov., isolated from a root of Azadirachta indica A. Juss. var. siamensis Valenton.</title>
        <authorList>
            <person name="Kuncharoen N."/>
            <person name="Tanasupawat S."/>
            <person name="Kudo T."/>
            <person name="Ohkuma M."/>
        </authorList>
    </citation>
    <scope>NUCLEOTIDE SEQUENCE [LARGE SCALE GENOMIC DNA]</scope>
    <source>
        <strain evidence="11 12">AZ1-13</strain>
    </source>
</reference>
<feature type="transmembrane region" description="Helical" evidence="8">
    <location>
        <begin position="157"/>
        <end position="179"/>
    </location>
</feature>
<sequence>MDAGHDHHQTAVSNAAHRHSGRLWAAFVLLSVLMLVEAGTALRTGSLALLSDAGHMFTDVLGIGMALAAITATRKAGTDPQRTFGLYRLEVLAALANAVLLSGVAVYVLVEAVRRFGDPPEVLAGPVLVVATLGLLANVVAFALLRPGARESINLRGAYLEVLADLLGSLGVIAAAALIALTGWWWADPLVAVAIGTFILPRTWRLGRAALRILVQAAPEHLQVTAVHDRLAAVPGVAEVHDLHVWTLTSGMEVASAHLSMTPGADAGDVLTAARTALREDFHIEHATLQIEPGAEPGACGAVEW</sequence>
<dbReference type="InterPro" id="IPR027469">
    <property type="entry name" value="Cation_efflux_TMD_sf"/>
</dbReference>
<comment type="similarity">
    <text evidence="2">Belongs to the cation diffusion facilitator (CDF) transporter (TC 2.A.4) family. SLC30A subfamily.</text>
</comment>
<dbReference type="Pfam" id="PF16916">
    <property type="entry name" value="ZT_dimer"/>
    <property type="match status" value="1"/>
</dbReference>
<dbReference type="OrthoDB" id="9809646at2"/>
<keyword evidence="7 8" id="KW-0472">Membrane</keyword>
<dbReference type="PANTHER" id="PTHR11562:SF17">
    <property type="entry name" value="RE54080P-RELATED"/>
    <property type="match status" value="1"/>
</dbReference>
<evidence type="ECO:0000313" key="12">
    <source>
        <dbReference type="Proteomes" id="UP000283832"/>
    </source>
</evidence>
<keyword evidence="12" id="KW-1185">Reference proteome</keyword>
<evidence type="ECO:0000256" key="1">
    <source>
        <dbReference type="ARBA" id="ARBA00004141"/>
    </source>
</evidence>
<comment type="caution">
    <text evidence="11">The sequence shown here is derived from an EMBL/GenBank/DDBJ whole genome shotgun (WGS) entry which is preliminary data.</text>
</comment>
<dbReference type="InterPro" id="IPR002524">
    <property type="entry name" value="Cation_efflux"/>
</dbReference>
<feature type="transmembrane region" description="Helical" evidence="8">
    <location>
        <begin position="54"/>
        <end position="73"/>
    </location>
</feature>
<comment type="subcellular location">
    <subcellularLocation>
        <location evidence="1">Membrane</location>
        <topology evidence="1">Multi-pass membrane protein</topology>
    </subcellularLocation>
</comment>
<feature type="domain" description="Cation efflux protein cytoplasmic" evidence="10">
    <location>
        <begin position="220"/>
        <end position="293"/>
    </location>
</feature>
<dbReference type="EMBL" id="QXEC01000011">
    <property type="protein sequence ID" value="RIV38007.1"/>
    <property type="molecule type" value="Genomic_DNA"/>
</dbReference>
<dbReference type="InterPro" id="IPR050681">
    <property type="entry name" value="CDF/SLC30A"/>
</dbReference>
<feature type="transmembrane region" description="Helical" evidence="8">
    <location>
        <begin position="23"/>
        <end position="42"/>
    </location>
</feature>
<dbReference type="GO" id="GO:0005886">
    <property type="term" value="C:plasma membrane"/>
    <property type="evidence" value="ECO:0007669"/>
    <property type="project" value="TreeGrafter"/>
</dbReference>
<evidence type="ECO:0000313" key="11">
    <source>
        <dbReference type="EMBL" id="RIV38007.1"/>
    </source>
</evidence>
<organism evidence="11 12">
    <name type="scientific">Micromonospora radicis</name>
    <dbReference type="NCBI Taxonomy" id="1894971"/>
    <lineage>
        <taxon>Bacteria</taxon>
        <taxon>Bacillati</taxon>
        <taxon>Actinomycetota</taxon>
        <taxon>Actinomycetes</taxon>
        <taxon>Micromonosporales</taxon>
        <taxon>Micromonosporaceae</taxon>
        <taxon>Micromonospora</taxon>
    </lineage>
</organism>
<dbReference type="Pfam" id="PF01545">
    <property type="entry name" value="Cation_efflux"/>
    <property type="match status" value="1"/>
</dbReference>
<dbReference type="SUPFAM" id="SSF161111">
    <property type="entry name" value="Cation efflux protein transmembrane domain-like"/>
    <property type="match status" value="1"/>
</dbReference>
<dbReference type="Proteomes" id="UP000283832">
    <property type="component" value="Unassembled WGS sequence"/>
</dbReference>
<dbReference type="NCBIfam" id="TIGR01297">
    <property type="entry name" value="CDF"/>
    <property type="match status" value="1"/>
</dbReference>
<dbReference type="Gene3D" id="1.20.1510.10">
    <property type="entry name" value="Cation efflux protein transmembrane domain"/>
    <property type="match status" value="1"/>
</dbReference>
<evidence type="ECO:0000256" key="4">
    <source>
        <dbReference type="ARBA" id="ARBA00022692"/>
    </source>
</evidence>
<dbReference type="InterPro" id="IPR036837">
    <property type="entry name" value="Cation_efflux_CTD_sf"/>
</dbReference>
<dbReference type="InterPro" id="IPR027470">
    <property type="entry name" value="Cation_efflux_CTD"/>
</dbReference>
<keyword evidence="5 8" id="KW-1133">Transmembrane helix</keyword>
<gene>
    <name evidence="11" type="ORF">D2L64_13745</name>
</gene>
<keyword evidence="3" id="KW-0813">Transport</keyword>
<evidence type="ECO:0000259" key="10">
    <source>
        <dbReference type="Pfam" id="PF16916"/>
    </source>
</evidence>
<proteinExistence type="inferred from homology"/>
<feature type="domain" description="Cation efflux protein transmembrane" evidence="9">
    <location>
        <begin position="23"/>
        <end position="215"/>
    </location>
</feature>
<evidence type="ECO:0000259" key="9">
    <source>
        <dbReference type="Pfam" id="PF01545"/>
    </source>
</evidence>
<name>A0A418MV15_9ACTN</name>
<keyword evidence="4 8" id="KW-0812">Transmembrane</keyword>
<feature type="transmembrane region" description="Helical" evidence="8">
    <location>
        <begin position="85"/>
        <end position="110"/>
    </location>
</feature>
<evidence type="ECO:0000256" key="7">
    <source>
        <dbReference type="ARBA" id="ARBA00023136"/>
    </source>
</evidence>
<dbReference type="PANTHER" id="PTHR11562">
    <property type="entry name" value="CATION EFFLUX PROTEIN/ ZINC TRANSPORTER"/>
    <property type="match status" value="1"/>
</dbReference>
<protein>
    <submittedName>
        <fullName evidence="11">Cation transporter</fullName>
    </submittedName>
</protein>
<keyword evidence="6" id="KW-0406">Ion transport</keyword>
<accession>A0A418MV15</accession>
<evidence type="ECO:0000256" key="8">
    <source>
        <dbReference type="SAM" id="Phobius"/>
    </source>
</evidence>